<dbReference type="OrthoDB" id="2687259at2759"/>
<feature type="compositionally biased region" description="Polar residues" evidence="1">
    <location>
        <begin position="885"/>
        <end position="914"/>
    </location>
</feature>
<feature type="region of interest" description="Disordered" evidence="1">
    <location>
        <begin position="214"/>
        <end position="247"/>
    </location>
</feature>
<sequence length="1397" mass="160011">MEFDEDGEFERIEVQDNVWYEQCRGCLRKFYRSNALPNHISSCKGLRRQLRRAQEEARARHIEPNPSVKRGIAALSDWFREDEDSDGGRQQKAEAGPSTANGRDPYFFGYASEDSDKVPGPRTPPPTYNFVPDEMGFETGSESLDLKRRHSGLEHDDPPESTTEPEPEPEPTGRGFRIKRPSVRIRPDFQPTSTLPLGLSNMWGTQAIPSHHDVQTADAVPSQPVTSPASSPPPTDTQQPQLPLKETRRNGFGIYKRYQTQEDAPHDPDAQISLRDLQEEPAEELLSALGEDSSPDGPPPITDLYPYPNISSFMLGDYFWSDGNDKSQDSFNKLIKIVTNKNFRPEDVASTDFTRVNRILASSEYEEKGDDFPWAEDGTSWNTASITILVPFNTRCIPPGPKPYTVGEFRYRPLVPLIREKIRTSTGQQFFHHIPHELRWKPGETKKDSRIYSEVYNSEAFLEAYKEIQEMPHIDCDLPRCVVGLMFASDATMLASFGDAKLWPLYLFFANDSKYQRGKPSLKLGEQVAYFERLPDQFNDFYIKYTRKKTVNPAVLTHCHRELFHEQWKVLLDDEFTHAYEHGIVIECADGIKRRWFPRILTYSADYPEKIIIASIKNLSKCPCTRCTIPMDKVHNLGMAQDRKDRMRLARADSKKRRSKVQSARDSIYIHFLSVNSKTGVEAHLAEFSMVPTNNAFSDRLFHFSFNFFDMLVTDLLHEVELGVWKALFLHLLRLLESISNSLASELDNRYRQIPSFGKDTIRRFTNNVSETKQLAARDYEDLLQCAIPAFQGLFPKKGHNKQIVDLLYTLAHWHGLAKLRLHTEFTLTILDELTTLLGKKFRLFVSNICDKILTRELPREYQARKRREAKRKGKGQQAAPVKKPQTSGPAQPGPNSKDTIHSSKLNTKQSTSKVRQKAAVVKKGAKRQKITHLTQPEPANTEDQGFNSEGQQVSSSSEHALGAAQPERYHRFVKANYRRTSKKKVPLTLSRIQMRQARIKRIKKLCKELLPSKEEGPVDPLRKTPYFIGQSQNKPIDITEFLTENRNDPVTKGFLVKLKAHLLPRIRQSLLGEARADPANFEWAIPTLEALVEGNAESEAEAMDQANRIFIPSNRLYRHEILHINYTTYDMRREQDILNPKTTRRDFMCLRDDPGPSCGAHRFCYGRLIGIYHVNVAFLGAGSLDRRERRFDILLVRWFTELDRQQNSWESCQLDRIKFHSLSNPDAFDFLDPGAILRACHIVPHFSCGQNSGPDTEPRSPLVKDNEDWKEYYVNRFVDRDMMMRYHWGLGVGHRYSHQDAPEVANEPDSDGDVTSNKLEEVGDYDLSDDPKEDEDEEPPITILDDASDYDTDASSEYGLLNREGDTDDDSSDSDEQSNPFINLPCPDKDDEDTED</sequence>
<feature type="region of interest" description="Disordered" evidence="1">
    <location>
        <begin position="81"/>
        <end position="138"/>
    </location>
</feature>
<evidence type="ECO:0000313" key="2">
    <source>
        <dbReference type="EMBL" id="RXW14632.1"/>
    </source>
</evidence>
<evidence type="ECO:0000313" key="3">
    <source>
        <dbReference type="Proteomes" id="UP000290288"/>
    </source>
</evidence>
<evidence type="ECO:0000256" key="1">
    <source>
        <dbReference type="SAM" id="MobiDB-lite"/>
    </source>
</evidence>
<gene>
    <name evidence="2" type="ORF">EST38_g11221</name>
</gene>
<dbReference type="EMBL" id="SDEE01000670">
    <property type="protein sequence ID" value="RXW14632.1"/>
    <property type="molecule type" value="Genomic_DNA"/>
</dbReference>
<organism evidence="2 3">
    <name type="scientific">Candolleomyces aberdarensis</name>
    <dbReference type="NCBI Taxonomy" id="2316362"/>
    <lineage>
        <taxon>Eukaryota</taxon>
        <taxon>Fungi</taxon>
        <taxon>Dikarya</taxon>
        <taxon>Basidiomycota</taxon>
        <taxon>Agaricomycotina</taxon>
        <taxon>Agaricomycetes</taxon>
        <taxon>Agaricomycetidae</taxon>
        <taxon>Agaricales</taxon>
        <taxon>Agaricineae</taxon>
        <taxon>Psathyrellaceae</taxon>
        <taxon>Candolleomyces</taxon>
    </lineage>
</organism>
<feature type="compositionally biased region" description="Acidic residues" evidence="1">
    <location>
        <begin position="159"/>
        <end position="169"/>
    </location>
</feature>
<feature type="compositionally biased region" description="Acidic residues" evidence="1">
    <location>
        <begin position="1323"/>
        <end position="1340"/>
    </location>
</feature>
<dbReference type="InterPro" id="IPR041078">
    <property type="entry name" value="Plavaka"/>
</dbReference>
<comment type="caution">
    <text evidence="2">The sequence shown here is derived from an EMBL/GenBank/DDBJ whole genome shotgun (WGS) entry which is preliminary data.</text>
</comment>
<accession>A0A4Q2D6Y0</accession>
<keyword evidence="3" id="KW-1185">Reference proteome</keyword>
<reference evidence="2 3" key="1">
    <citation type="submission" date="2019-01" db="EMBL/GenBank/DDBJ databases">
        <title>Draft genome sequence of Psathyrella aberdarensis IHI B618.</title>
        <authorList>
            <person name="Buettner E."/>
            <person name="Kellner H."/>
        </authorList>
    </citation>
    <scope>NUCLEOTIDE SEQUENCE [LARGE SCALE GENOMIC DNA]</scope>
    <source>
        <strain evidence="2 3">IHI B618</strain>
    </source>
</reference>
<name>A0A4Q2D6Y0_9AGAR</name>
<feature type="compositionally biased region" description="Low complexity" evidence="1">
    <location>
        <begin position="219"/>
        <end position="229"/>
    </location>
</feature>
<dbReference type="Pfam" id="PF18759">
    <property type="entry name" value="Plavaka"/>
    <property type="match status" value="1"/>
</dbReference>
<feature type="region of interest" description="Disordered" evidence="1">
    <location>
        <begin position="150"/>
        <end position="200"/>
    </location>
</feature>
<feature type="compositionally biased region" description="Polar residues" evidence="1">
    <location>
        <begin position="932"/>
        <end position="959"/>
    </location>
</feature>
<feature type="compositionally biased region" description="Basic residues" evidence="1">
    <location>
        <begin position="865"/>
        <end position="875"/>
    </location>
</feature>
<dbReference type="STRING" id="2316362.A0A4Q2D6Y0"/>
<dbReference type="Proteomes" id="UP000290288">
    <property type="component" value="Unassembled WGS sequence"/>
</dbReference>
<proteinExistence type="predicted"/>
<feature type="region of interest" description="Disordered" evidence="1">
    <location>
        <begin position="864"/>
        <end position="968"/>
    </location>
</feature>
<feature type="region of interest" description="Disordered" evidence="1">
    <location>
        <begin position="1323"/>
        <end position="1397"/>
    </location>
</feature>
<protein>
    <submittedName>
        <fullName evidence="2">Uncharacterized protein</fullName>
    </submittedName>
</protein>
<feature type="compositionally biased region" description="Acidic residues" evidence="1">
    <location>
        <begin position="1367"/>
        <end position="1377"/>
    </location>
</feature>